<sequence>MSISILSGIIPSLLAFSGYMWFRESPQGIFCFEPTFLFIERKRRRNEMAAMEVWLEARTAHLLAGWHVVMPVASSALQFSSLMFDALKASFSSRCEPAHQICYITHYA</sequence>
<dbReference type="EMBL" id="JAYMGO010000012">
    <property type="protein sequence ID" value="KAL1264653.1"/>
    <property type="molecule type" value="Genomic_DNA"/>
</dbReference>
<evidence type="ECO:0000313" key="1">
    <source>
        <dbReference type="EMBL" id="KAL1264653.1"/>
    </source>
</evidence>
<keyword evidence="2" id="KW-1185">Reference proteome</keyword>
<protein>
    <submittedName>
        <fullName evidence="1">Uncharacterized protein</fullName>
    </submittedName>
</protein>
<comment type="caution">
    <text evidence="1">The sequence shown here is derived from an EMBL/GenBank/DDBJ whole genome shotgun (WGS) entry which is preliminary data.</text>
</comment>
<dbReference type="Proteomes" id="UP001558613">
    <property type="component" value="Unassembled WGS sequence"/>
</dbReference>
<gene>
    <name evidence="1" type="ORF">QQF64_005008</name>
</gene>
<reference evidence="1 2" key="1">
    <citation type="submission" date="2023-09" db="EMBL/GenBank/DDBJ databases">
        <authorList>
            <person name="Wang M."/>
        </authorList>
    </citation>
    <scope>NUCLEOTIDE SEQUENCE [LARGE SCALE GENOMIC DNA]</scope>
    <source>
        <strain evidence="1">GT-2023</strain>
        <tissue evidence="1">Liver</tissue>
    </source>
</reference>
<proteinExistence type="predicted"/>
<organism evidence="1 2">
    <name type="scientific">Cirrhinus molitorella</name>
    <name type="common">mud carp</name>
    <dbReference type="NCBI Taxonomy" id="172907"/>
    <lineage>
        <taxon>Eukaryota</taxon>
        <taxon>Metazoa</taxon>
        <taxon>Chordata</taxon>
        <taxon>Craniata</taxon>
        <taxon>Vertebrata</taxon>
        <taxon>Euteleostomi</taxon>
        <taxon>Actinopterygii</taxon>
        <taxon>Neopterygii</taxon>
        <taxon>Teleostei</taxon>
        <taxon>Ostariophysi</taxon>
        <taxon>Cypriniformes</taxon>
        <taxon>Cyprinidae</taxon>
        <taxon>Labeoninae</taxon>
        <taxon>Labeonini</taxon>
        <taxon>Cirrhinus</taxon>
    </lineage>
</organism>
<evidence type="ECO:0000313" key="2">
    <source>
        <dbReference type="Proteomes" id="UP001558613"/>
    </source>
</evidence>
<accession>A0ABR3MHY4</accession>
<name>A0ABR3MHY4_9TELE</name>